<evidence type="ECO:0000313" key="1">
    <source>
        <dbReference type="EMBL" id="DAE28253.1"/>
    </source>
</evidence>
<reference evidence="1" key="1">
    <citation type="journal article" date="2021" name="Proc. Natl. Acad. Sci. U.S.A.">
        <title>A Catalog of Tens of Thousands of Viruses from Human Metagenomes Reveals Hidden Associations with Chronic Diseases.</title>
        <authorList>
            <person name="Tisza M.J."/>
            <person name="Buck C.B."/>
        </authorList>
    </citation>
    <scope>NUCLEOTIDE SEQUENCE</scope>
    <source>
        <strain evidence="1">CtRTq15</strain>
    </source>
</reference>
<dbReference type="Gene3D" id="1.10.8.200">
    <property type="entry name" value="Replisome organizer (g39p helicase loader/inhibitor protein)"/>
    <property type="match status" value="1"/>
</dbReference>
<proteinExistence type="predicted"/>
<organism evidence="1">
    <name type="scientific">virus sp. ctRTq15</name>
    <dbReference type="NCBI Taxonomy" id="2828253"/>
    <lineage>
        <taxon>Viruses</taxon>
    </lineage>
</organism>
<name>A0A8S5RB16_9VIRU</name>
<sequence>MTKEQVGKLLMTIQAYYPNYNPPDKKIAINAWYVMLAEYPEELVLQALRACIATNTSGFAPDVGQIMSKIQTISQPQELDGMAAWGLVSKALRNGTYGAVEEFNKLPPLIRQAVGMPDNLKNWATSDYQTIETVIQSNFLRTYETVVKRANEINRMPDDIKSLIEKTNTNSYKAQIEQKFQRDINTPTIKENVLIGQNTNAEEYIEAPKEVQDRIDRMRG</sequence>
<protein>
    <submittedName>
        <fullName evidence="1">Replisome organizer</fullName>
    </submittedName>
</protein>
<dbReference type="EMBL" id="BK059084">
    <property type="protein sequence ID" value="DAE28253.1"/>
    <property type="molecule type" value="Genomic_DNA"/>
</dbReference>
<accession>A0A8S5RB16</accession>